<evidence type="ECO:0000313" key="1">
    <source>
        <dbReference type="EMBL" id="KAJ8117754.1"/>
    </source>
</evidence>
<dbReference type="EMBL" id="JAPHNI010000042">
    <property type="protein sequence ID" value="KAJ8117754.1"/>
    <property type="molecule type" value="Genomic_DNA"/>
</dbReference>
<gene>
    <name evidence="1" type="ORF">OPT61_g1125</name>
</gene>
<keyword evidence="2" id="KW-1185">Reference proteome</keyword>
<sequence length="996" mass="111890">MARRIRGRFPSLTNAGVLTIVWIIEFVLDFVIENTAIRITQGYGYSKTYGPLTLFAGKVYQFPIYESIFVANLGCLFTAMRLKAFDDPDGLSPIEKGYWNWPRRLHGPIRSFAVIGFCAAAVILVYHLPLNWLGVIGDCHARIPSYMQPDFSDNGFWPIERVSRRTKSGNLSGIETEILEHYKEFAYFCNKLCKNDPDAGKRFYDLDEAMYFDLMGTIQRPGFRSHYDKITPYLSDAQIAFKDIEVVAVTETFGYVTAVQRYWGTAADGNAFDFTFRTTSLVRKIDGVWKYVHEHFSFPVDMATKVANMTGGVEDVEKQLTPSRYTFIKMTDPPTSMEVPNNPRMLWTPSPDNGRNLRRFIRQANARYGCYLKSYKDLHDWSTSPESAEHFWQLLFEFLAIKSCAGPGQVFMEKGKTFPLFPRPRFFPTAKLNFTENVFQNFKSGQTLMHVCGEGATNVRDVSWEDLVSQVQTIASALAASGVTIGDRVAAIISNSQEAIASCLATLSLGALWSTSAPDMGHEGILSRLLQIRPKIVICESEVLYNGKYRDKMAQNELWAKDLCNAYTVEAIVVLPPRHKNLREDLRMIRWNDFLSRATKGRLFYAAGGLLMQVRKDAILHYDVRPGDAILQYTTTSWIMWSMVLVSLTFGGKVVVYDGSPLLPDPMVLLRLVSRFKVSTFGTSAKLLTHLKASGIRPRELVDLSQLRTVTSTGSILTSNVAAWFYDEAFPTHVHLHSTCGGTDLACSLISGNPTLPLYSGEIQGPSLGMAVDILSVDEASPVSIRTTGKPGELACMQPLPSQPILFWGDNDHSKYRDTYFEKFGPHVWIQGDFVSMNPATEGWTVHGRSDGVLNPAGVRFGSAEIYNVVQTFPQVDDALCVGQRRKQDDDEHLILFVQMKPSHLLTKALYNKLKNEIAQKLSKRHVPSYIFTTPDIPYTANGKKIENLVKKIVSGQPVKVGPTVQNPQCLAFYEGYVDIGGQDQAQRRSWNLSRI</sequence>
<reference evidence="1" key="1">
    <citation type="submission" date="2022-11" db="EMBL/GenBank/DDBJ databases">
        <title>Genome Sequence of Boeremia exigua.</title>
        <authorList>
            <person name="Buettner E."/>
        </authorList>
    </citation>
    <scope>NUCLEOTIDE SEQUENCE</scope>
    <source>
        <strain evidence="1">CU02</strain>
    </source>
</reference>
<accession>A0ACC2IRD2</accession>
<evidence type="ECO:0000313" key="2">
    <source>
        <dbReference type="Proteomes" id="UP001153331"/>
    </source>
</evidence>
<name>A0ACC2IRD2_9PLEO</name>
<comment type="caution">
    <text evidence="1">The sequence shown here is derived from an EMBL/GenBank/DDBJ whole genome shotgun (WGS) entry which is preliminary data.</text>
</comment>
<organism evidence="1 2">
    <name type="scientific">Boeremia exigua</name>
    <dbReference type="NCBI Taxonomy" id="749465"/>
    <lineage>
        <taxon>Eukaryota</taxon>
        <taxon>Fungi</taxon>
        <taxon>Dikarya</taxon>
        <taxon>Ascomycota</taxon>
        <taxon>Pezizomycotina</taxon>
        <taxon>Dothideomycetes</taxon>
        <taxon>Pleosporomycetidae</taxon>
        <taxon>Pleosporales</taxon>
        <taxon>Pleosporineae</taxon>
        <taxon>Didymellaceae</taxon>
        <taxon>Boeremia</taxon>
    </lineage>
</organism>
<protein>
    <submittedName>
        <fullName evidence="1">Uncharacterized protein</fullName>
    </submittedName>
</protein>
<proteinExistence type="predicted"/>
<dbReference type="Proteomes" id="UP001153331">
    <property type="component" value="Unassembled WGS sequence"/>
</dbReference>